<reference evidence="1 2" key="1">
    <citation type="submission" date="2024-09" db="EMBL/GenBank/DDBJ databases">
        <title>Rethinking Asexuality: The Enigmatic Case of Functional Sexual Genes in Lepraria (Stereocaulaceae).</title>
        <authorList>
            <person name="Doellman M."/>
            <person name="Sun Y."/>
            <person name="Barcenas-Pena A."/>
            <person name="Lumbsch H.T."/>
            <person name="Grewe F."/>
        </authorList>
    </citation>
    <scope>NUCLEOTIDE SEQUENCE [LARGE SCALE GENOMIC DNA]</scope>
    <source>
        <strain evidence="1 2">Mercado 3170</strain>
    </source>
</reference>
<comment type="caution">
    <text evidence="1">The sequence shown here is derived from an EMBL/GenBank/DDBJ whole genome shotgun (WGS) entry which is preliminary data.</text>
</comment>
<dbReference type="EMBL" id="JBEFKJ010000001">
    <property type="protein sequence ID" value="KAL2048391.1"/>
    <property type="molecule type" value="Genomic_DNA"/>
</dbReference>
<evidence type="ECO:0000313" key="2">
    <source>
        <dbReference type="Proteomes" id="UP001590950"/>
    </source>
</evidence>
<proteinExistence type="predicted"/>
<gene>
    <name evidence="1" type="ORF">N7G274_000302</name>
</gene>
<dbReference type="Proteomes" id="UP001590950">
    <property type="component" value="Unassembled WGS sequence"/>
</dbReference>
<protein>
    <submittedName>
        <fullName evidence="1">Uncharacterized protein</fullName>
    </submittedName>
</protein>
<organism evidence="1 2">
    <name type="scientific">Stereocaulon virgatum</name>
    <dbReference type="NCBI Taxonomy" id="373712"/>
    <lineage>
        <taxon>Eukaryota</taxon>
        <taxon>Fungi</taxon>
        <taxon>Dikarya</taxon>
        <taxon>Ascomycota</taxon>
        <taxon>Pezizomycotina</taxon>
        <taxon>Lecanoromycetes</taxon>
        <taxon>OSLEUM clade</taxon>
        <taxon>Lecanoromycetidae</taxon>
        <taxon>Lecanorales</taxon>
        <taxon>Lecanorineae</taxon>
        <taxon>Stereocaulaceae</taxon>
        <taxon>Stereocaulon</taxon>
    </lineage>
</organism>
<evidence type="ECO:0000313" key="1">
    <source>
        <dbReference type="EMBL" id="KAL2048391.1"/>
    </source>
</evidence>
<keyword evidence="2" id="KW-1185">Reference proteome</keyword>
<accession>A0ABR4AUI0</accession>
<sequence>MNTRNPNRHFRPTIHATVTPADYSRSDPAARTGIYNPNPEIQHAYHCAASRETSKMWAAAAPPYRRFFDDDVRSRLDKVFWNIPLLPKPLGMTEEEKKVYGALCCTKKQRLKLDQIDEARVKENQRQRELFQQQAKKPREIAVEKQRSEWSNRHDIPDFIIGEDLWRDIRDG</sequence>
<name>A0ABR4AUI0_9LECA</name>